<gene>
    <name evidence="10" type="ORF">SAMN05444000_101212</name>
</gene>
<dbReference type="Gene3D" id="3.30.70.330">
    <property type="match status" value="1"/>
</dbReference>
<evidence type="ECO:0000256" key="5">
    <source>
        <dbReference type="ARBA" id="ARBA00038437"/>
    </source>
</evidence>
<dbReference type="PROSITE" id="PS51192">
    <property type="entry name" value="HELICASE_ATP_BIND_1"/>
    <property type="match status" value="1"/>
</dbReference>
<evidence type="ECO:0000313" key="10">
    <source>
        <dbReference type="EMBL" id="SHI47406.1"/>
    </source>
</evidence>
<accession>A0A1M6BFE0</accession>
<dbReference type="PROSITE" id="PS00039">
    <property type="entry name" value="DEAD_ATP_HELICASE"/>
    <property type="match status" value="1"/>
</dbReference>
<dbReference type="InterPro" id="IPR027417">
    <property type="entry name" value="P-loop_NTPase"/>
</dbReference>
<dbReference type="AlphaFoldDB" id="A0A1M6BFE0"/>
<dbReference type="Pfam" id="PF00271">
    <property type="entry name" value="Helicase_C"/>
    <property type="match status" value="1"/>
</dbReference>
<dbReference type="RefSeq" id="WP_073248488.1">
    <property type="nucleotide sequence ID" value="NZ_FQZQ01000001.1"/>
</dbReference>
<evidence type="ECO:0000259" key="8">
    <source>
        <dbReference type="PROSITE" id="PS51192"/>
    </source>
</evidence>
<feature type="domain" description="Helicase C-terminal" evidence="9">
    <location>
        <begin position="231"/>
        <end position="378"/>
    </location>
</feature>
<dbReference type="PANTHER" id="PTHR47959:SF1">
    <property type="entry name" value="ATP-DEPENDENT RNA HELICASE DBPA"/>
    <property type="match status" value="1"/>
</dbReference>
<dbReference type="Gene3D" id="3.40.50.300">
    <property type="entry name" value="P-loop containing nucleotide triphosphate hydrolases"/>
    <property type="match status" value="2"/>
</dbReference>
<dbReference type="Proteomes" id="UP000183982">
    <property type="component" value="Unassembled WGS sequence"/>
</dbReference>
<dbReference type="EMBL" id="FQZQ01000001">
    <property type="protein sequence ID" value="SHI47406.1"/>
    <property type="molecule type" value="Genomic_DNA"/>
</dbReference>
<keyword evidence="11" id="KW-1185">Reference proteome</keyword>
<dbReference type="OrthoDB" id="9805696at2"/>
<dbReference type="CDD" id="cd00268">
    <property type="entry name" value="DEADc"/>
    <property type="match status" value="1"/>
</dbReference>
<dbReference type="GO" id="GO:0003676">
    <property type="term" value="F:nucleic acid binding"/>
    <property type="evidence" value="ECO:0007669"/>
    <property type="project" value="InterPro"/>
</dbReference>
<dbReference type="Pfam" id="PF00270">
    <property type="entry name" value="DEAD"/>
    <property type="match status" value="1"/>
</dbReference>
<evidence type="ECO:0000256" key="1">
    <source>
        <dbReference type="ARBA" id="ARBA00022741"/>
    </source>
</evidence>
<dbReference type="InterPro" id="IPR012677">
    <property type="entry name" value="Nucleotide-bd_a/b_plait_sf"/>
</dbReference>
<evidence type="ECO:0000256" key="3">
    <source>
        <dbReference type="ARBA" id="ARBA00022806"/>
    </source>
</evidence>
<name>A0A1M6BFE0_9RHOB</name>
<dbReference type="InterPro" id="IPR044742">
    <property type="entry name" value="DEAD/DEAH_RhlB"/>
</dbReference>
<dbReference type="InterPro" id="IPR001650">
    <property type="entry name" value="Helicase_C-like"/>
</dbReference>
<sequence length="666" mass="71992">MKQALRDALDARGYEKLTPVQEAVLDPALQGSDLLVSAQTGSGKTVGFGLSIAPTLLGDADAFDPAEAPLALVIAPTRELALQVKRELSWLYAKAGVHMASCVGGMDMRDERRALARGAHIVVATPGRLRDHIMRGSIDLSQLRAVVLDEADEMLDLGFREDLEFILGEAPEDRQTLLFSATVPKSITHLAKNYQRDAVRVVTKSEEGQHADIEYRAMMVSDRDTDNAVINTLRFYEAPNAIVFCNTRAMVNRLTTRLSNRGFQVVALSGELSQAERTHALQAMRDGRAQVCVATDVAARGIDLPNLDLVVHAELPSNHETLLHRSGRTGRAGRKGVSALIVTKKVQKKAQRILGGAKVKAEWGGAPSASEVQARDEERMLADPVWTEPTPETEMGAVQKLVDSFTVEQIATAYLQLYRSSHTAAEELSDVNTKPEPRKEFGPSVWFSVAGGRKADAVPGRLLPMLCKAGNLTKDDFGAIRIQYDQSYVEIRKSSVSGFLSAIGDDMKVEGGAALVQLDQAPVLDRPARPEFKGKGKPKPHRGQRDDDGAAPKPRAPKPKSSAPIDWNDAPEPRTKKPKPSDKPKDKKPGQKAKTYAPAGDGGHGPARRRPEEGKPARSGKPSGKPGGKPKGPPPPAGKPNSKKNRARAEAKAQVRKAGKRSGPTR</sequence>
<keyword evidence="3 6" id="KW-0347">Helicase</keyword>
<proteinExistence type="inferred from homology"/>
<evidence type="ECO:0000259" key="9">
    <source>
        <dbReference type="PROSITE" id="PS51194"/>
    </source>
</evidence>
<dbReference type="PROSITE" id="PS51194">
    <property type="entry name" value="HELICASE_CTER"/>
    <property type="match status" value="1"/>
</dbReference>
<dbReference type="SUPFAM" id="SSF52540">
    <property type="entry name" value="P-loop containing nucleoside triphosphate hydrolases"/>
    <property type="match status" value="1"/>
</dbReference>
<organism evidence="10 11">
    <name type="scientific">Shimia gijangensis</name>
    <dbReference type="NCBI Taxonomy" id="1470563"/>
    <lineage>
        <taxon>Bacteria</taxon>
        <taxon>Pseudomonadati</taxon>
        <taxon>Pseudomonadota</taxon>
        <taxon>Alphaproteobacteria</taxon>
        <taxon>Rhodobacterales</taxon>
        <taxon>Roseobacteraceae</taxon>
    </lineage>
</organism>
<dbReference type="InterPro" id="IPR014001">
    <property type="entry name" value="Helicase_ATP-bd"/>
</dbReference>
<dbReference type="GO" id="GO:0005524">
    <property type="term" value="F:ATP binding"/>
    <property type="evidence" value="ECO:0007669"/>
    <property type="project" value="UniProtKB-KW"/>
</dbReference>
<evidence type="ECO:0000256" key="4">
    <source>
        <dbReference type="ARBA" id="ARBA00022840"/>
    </source>
</evidence>
<dbReference type="InterPro" id="IPR000629">
    <property type="entry name" value="RNA-helicase_DEAD-box_CS"/>
</dbReference>
<dbReference type="InterPro" id="IPR011545">
    <property type="entry name" value="DEAD/DEAH_box_helicase_dom"/>
</dbReference>
<dbReference type="InterPro" id="IPR050079">
    <property type="entry name" value="DEAD_box_RNA_helicase"/>
</dbReference>
<dbReference type="PANTHER" id="PTHR47959">
    <property type="entry name" value="ATP-DEPENDENT RNA HELICASE RHLE-RELATED"/>
    <property type="match status" value="1"/>
</dbReference>
<keyword evidence="1 6" id="KW-0547">Nucleotide-binding</keyword>
<dbReference type="SMART" id="SM00490">
    <property type="entry name" value="HELICc"/>
    <property type="match status" value="1"/>
</dbReference>
<reference evidence="11" key="1">
    <citation type="submission" date="2016-11" db="EMBL/GenBank/DDBJ databases">
        <authorList>
            <person name="Varghese N."/>
            <person name="Submissions S."/>
        </authorList>
    </citation>
    <scope>NUCLEOTIDE SEQUENCE [LARGE SCALE GENOMIC DNA]</scope>
    <source>
        <strain evidence="11">DSM 100564</strain>
    </source>
</reference>
<dbReference type="GO" id="GO:0005829">
    <property type="term" value="C:cytosol"/>
    <property type="evidence" value="ECO:0007669"/>
    <property type="project" value="TreeGrafter"/>
</dbReference>
<dbReference type="STRING" id="1470563.SAMN05444000_101212"/>
<dbReference type="Pfam" id="PF03880">
    <property type="entry name" value="DbpA"/>
    <property type="match status" value="1"/>
</dbReference>
<protein>
    <submittedName>
        <fullName evidence="10">ATP-dependent RNA helicase DeaD</fullName>
    </submittedName>
</protein>
<keyword evidence="4 6" id="KW-0067">ATP-binding</keyword>
<feature type="compositionally biased region" description="Basic and acidic residues" evidence="7">
    <location>
        <begin position="571"/>
        <end position="589"/>
    </location>
</feature>
<evidence type="ECO:0000256" key="6">
    <source>
        <dbReference type="RuleBase" id="RU000492"/>
    </source>
</evidence>
<dbReference type="InterPro" id="IPR005580">
    <property type="entry name" value="DbpA/CsdA_RNA-bd_dom"/>
</dbReference>
<dbReference type="SMART" id="SM00487">
    <property type="entry name" value="DEXDc"/>
    <property type="match status" value="1"/>
</dbReference>
<feature type="domain" description="Helicase ATP-binding" evidence="8">
    <location>
        <begin position="25"/>
        <end position="201"/>
    </location>
</feature>
<comment type="similarity">
    <text evidence="5 6">Belongs to the DEAD box helicase family.</text>
</comment>
<dbReference type="CDD" id="cd18787">
    <property type="entry name" value="SF2_C_DEAD"/>
    <property type="match status" value="1"/>
</dbReference>
<evidence type="ECO:0000256" key="7">
    <source>
        <dbReference type="SAM" id="MobiDB-lite"/>
    </source>
</evidence>
<dbReference type="GO" id="GO:0003724">
    <property type="term" value="F:RNA helicase activity"/>
    <property type="evidence" value="ECO:0007669"/>
    <property type="project" value="TreeGrafter"/>
</dbReference>
<dbReference type="GO" id="GO:0016787">
    <property type="term" value="F:hydrolase activity"/>
    <property type="evidence" value="ECO:0007669"/>
    <property type="project" value="UniProtKB-KW"/>
</dbReference>
<keyword evidence="2 6" id="KW-0378">Hydrolase</keyword>
<evidence type="ECO:0000256" key="2">
    <source>
        <dbReference type="ARBA" id="ARBA00022801"/>
    </source>
</evidence>
<evidence type="ECO:0000313" key="11">
    <source>
        <dbReference type="Proteomes" id="UP000183982"/>
    </source>
</evidence>
<dbReference type="CDD" id="cd12252">
    <property type="entry name" value="RRM_DbpA"/>
    <property type="match status" value="1"/>
</dbReference>
<feature type="region of interest" description="Disordered" evidence="7">
    <location>
        <begin position="520"/>
        <end position="666"/>
    </location>
</feature>